<dbReference type="Proteomes" id="UP001526246">
    <property type="component" value="Unassembled WGS sequence"/>
</dbReference>
<dbReference type="InterPro" id="IPR018531">
    <property type="entry name" value="DUF1993"/>
</dbReference>
<name>A0ABT3JB61_9SPHN</name>
<comment type="caution">
    <text evidence="1">The sequence shown here is derived from an EMBL/GenBank/DDBJ whole genome shotgun (WGS) entry which is preliminary data.</text>
</comment>
<evidence type="ECO:0000313" key="2">
    <source>
        <dbReference type="Proteomes" id="UP001526246"/>
    </source>
</evidence>
<sequence length="190" mass="21010">MQLTQFLIPTLNHQLAALGQWLDKAEAFAETRAEAPDRLLNLRLAPDMWPLASQIRITAFQAQEALFRLRGRAVPDAVVAVRTEASNAGEQPGSWADARARLNEAAALVGTVRVDEFDADPQAPLAHALPMGMTFDMTRESYVRDWALPQVAFHQCMTYAILRQAGVPLGKVDFVPHMFGYLRPGTMPQA</sequence>
<protein>
    <submittedName>
        <fullName evidence="1">DUF1993 domain-containing protein</fullName>
    </submittedName>
</protein>
<dbReference type="PANTHER" id="PTHR36922">
    <property type="entry name" value="BLL2446 PROTEIN"/>
    <property type="match status" value="1"/>
</dbReference>
<accession>A0ABT3JB61</accession>
<keyword evidence="2" id="KW-1185">Reference proteome</keyword>
<reference evidence="1 2" key="1">
    <citation type="submission" date="2022-10" db="EMBL/GenBank/DDBJ databases">
        <title>Sphingomonas sp.</title>
        <authorList>
            <person name="Jin C."/>
        </authorList>
    </citation>
    <scope>NUCLEOTIDE SEQUENCE [LARGE SCALE GENOMIC DNA]</scope>
    <source>
        <strain evidence="1 2">BN140010</strain>
    </source>
</reference>
<gene>
    <name evidence="1" type="ORF">OMW55_00500</name>
</gene>
<evidence type="ECO:0000313" key="1">
    <source>
        <dbReference type="EMBL" id="MCW3796290.1"/>
    </source>
</evidence>
<dbReference type="Pfam" id="PF09351">
    <property type="entry name" value="DUF1993"/>
    <property type="match status" value="1"/>
</dbReference>
<proteinExistence type="predicted"/>
<dbReference type="Gene3D" id="1.20.120.450">
    <property type="entry name" value="dinb family like domain"/>
    <property type="match status" value="1"/>
</dbReference>
<dbReference type="EMBL" id="JAPDOB010000001">
    <property type="protein sequence ID" value="MCW3796290.1"/>
    <property type="molecule type" value="Genomic_DNA"/>
</dbReference>
<dbReference type="RefSeq" id="WP_264880048.1">
    <property type="nucleotide sequence ID" value="NZ_JAPDOB010000001.1"/>
</dbReference>
<dbReference type="SUPFAM" id="SSF109854">
    <property type="entry name" value="DinB/YfiT-like putative metalloenzymes"/>
    <property type="match status" value="1"/>
</dbReference>
<dbReference type="InterPro" id="IPR034660">
    <property type="entry name" value="DinB/YfiT-like"/>
</dbReference>
<dbReference type="PANTHER" id="PTHR36922:SF1">
    <property type="entry name" value="DUF1993 DOMAIN-CONTAINING PROTEIN"/>
    <property type="match status" value="1"/>
</dbReference>
<organism evidence="1 2">
    <name type="scientific">Sphingomonas arvum</name>
    <dbReference type="NCBI Taxonomy" id="2992113"/>
    <lineage>
        <taxon>Bacteria</taxon>
        <taxon>Pseudomonadati</taxon>
        <taxon>Pseudomonadota</taxon>
        <taxon>Alphaproteobacteria</taxon>
        <taxon>Sphingomonadales</taxon>
        <taxon>Sphingomonadaceae</taxon>
        <taxon>Sphingomonas</taxon>
    </lineage>
</organism>